<dbReference type="Gene3D" id="1.20.120.160">
    <property type="entry name" value="HPT domain"/>
    <property type="match status" value="4"/>
</dbReference>
<evidence type="ECO:0000259" key="13">
    <source>
        <dbReference type="PROSITE" id="PS50110"/>
    </source>
</evidence>
<feature type="modified residue" description="4-aspartylphosphate" evidence="10">
    <location>
        <position position="1679"/>
    </location>
</feature>
<dbReference type="InterPro" id="IPR036890">
    <property type="entry name" value="HATPase_C_sf"/>
</dbReference>
<evidence type="ECO:0000256" key="9">
    <source>
        <dbReference type="PROSITE-ProRule" id="PRU00110"/>
    </source>
</evidence>
<dbReference type="Gene3D" id="3.40.50.2300">
    <property type="match status" value="1"/>
</dbReference>
<dbReference type="PROSITE" id="PS50894">
    <property type="entry name" value="HPT"/>
    <property type="match status" value="3"/>
</dbReference>
<evidence type="ECO:0000313" key="17">
    <source>
        <dbReference type="Proteomes" id="UP000254771"/>
    </source>
</evidence>
<feature type="domain" description="HPt" evidence="15">
    <location>
        <begin position="744"/>
        <end position="848"/>
    </location>
</feature>
<dbReference type="InterPro" id="IPR004358">
    <property type="entry name" value="Sig_transdc_His_kin-like_C"/>
</dbReference>
<dbReference type="SMART" id="SM00387">
    <property type="entry name" value="HATPase_c"/>
    <property type="match status" value="1"/>
</dbReference>
<dbReference type="SMART" id="SM00073">
    <property type="entry name" value="HPT"/>
    <property type="match status" value="3"/>
</dbReference>
<dbReference type="Gene3D" id="2.30.30.40">
    <property type="entry name" value="SH3 Domains"/>
    <property type="match status" value="1"/>
</dbReference>
<dbReference type="FunFam" id="3.30.565.10:FF:000016">
    <property type="entry name" value="Chemotaxis protein CheA, putative"/>
    <property type="match status" value="1"/>
</dbReference>
<dbReference type="Pfam" id="PF00072">
    <property type="entry name" value="Response_reg"/>
    <property type="match status" value="1"/>
</dbReference>
<dbReference type="Pfam" id="PF02518">
    <property type="entry name" value="HATPase_c"/>
    <property type="match status" value="1"/>
</dbReference>
<evidence type="ECO:0000256" key="4">
    <source>
        <dbReference type="ARBA" id="ARBA00022553"/>
    </source>
</evidence>
<dbReference type="Pfam" id="PF01584">
    <property type="entry name" value="CheW"/>
    <property type="match status" value="1"/>
</dbReference>
<feature type="domain" description="Response regulatory" evidence="13">
    <location>
        <begin position="1630"/>
        <end position="1746"/>
    </location>
</feature>
<feature type="domain" description="Histidine kinase" evidence="12">
    <location>
        <begin position="1235"/>
        <end position="1468"/>
    </location>
</feature>
<dbReference type="Pfam" id="PF01627">
    <property type="entry name" value="Hpt"/>
    <property type="match status" value="4"/>
</dbReference>
<keyword evidence="4 10" id="KW-0597">Phosphoprotein</keyword>
<dbReference type="PRINTS" id="PR00344">
    <property type="entry name" value="BCTRLSENSOR"/>
</dbReference>
<evidence type="ECO:0000256" key="6">
    <source>
        <dbReference type="ARBA" id="ARBA00022777"/>
    </source>
</evidence>
<reference evidence="16 17" key="1">
    <citation type="journal article" date="2018" name="ISME J.">
        <title>Endosymbiont genomes yield clues of tubeworm success.</title>
        <authorList>
            <person name="Li Y."/>
            <person name="Liles M.R."/>
            <person name="Halanych K.M."/>
        </authorList>
    </citation>
    <scope>NUCLEOTIDE SEQUENCE [LARGE SCALE GENOMIC DNA]</scope>
    <source>
        <strain evidence="16">A1462</strain>
    </source>
</reference>
<feature type="domain" description="HPt" evidence="15">
    <location>
        <begin position="498"/>
        <end position="602"/>
    </location>
</feature>
<evidence type="ECO:0000259" key="14">
    <source>
        <dbReference type="PROSITE" id="PS50851"/>
    </source>
</evidence>
<dbReference type="InterPro" id="IPR005467">
    <property type="entry name" value="His_kinase_dom"/>
</dbReference>
<evidence type="ECO:0000259" key="12">
    <source>
        <dbReference type="PROSITE" id="PS50109"/>
    </source>
</evidence>
<dbReference type="InterPro" id="IPR001789">
    <property type="entry name" value="Sig_transdc_resp-reg_receiver"/>
</dbReference>
<name>A0A370DAF0_9GAMM</name>
<dbReference type="InterPro" id="IPR004105">
    <property type="entry name" value="CheA-like_dim"/>
</dbReference>
<dbReference type="SUPFAM" id="SSF52172">
    <property type="entry name" value="CheY-like"/>
    <property type="match status" value="1"/>
</dbReference>
<dbReference type="SUPFAM" id="SSF55874">
    <property type="entry name" value="ATPase domain of HSP90 chaperone/DNA topoisomerase II/histidine kinase"/>
    <property type="match status" value="1"/>
</dbReference>
<evidence type="ECO:0000256" key="1">
    <source>
        <dbReference type="ARBA" id="ARBA00000085"/>
    </source>
</evidence>
<dbReference type="PROSITE" id="PS50110">
    <property type="entry name" value="RESPONSE_REGULATORY"/>
    <property type="match status" value="1"/>
</dbReference>
<gene>
    <name evidence="16" type="ORF">DIZ78_15655</name>
</gene>
<dbReference type="Pfam" id="PF26379">
    <property type="entry name" value="FimL_2nd"/>
    <property type="match status" value="1"/>
</dbReference>
<feature type="modified residue" description="Phosphohistidine" evidence="9">
    <location>
        <position position="545"/>
    </location>
</feature>
<evidence type="ECO:0000256" key="3">
    <source>
        <dbReference type="ARBA" id="ARBA00021495"/>
    </source>
</evidence>
<dbReference type="Gene3D" id="3.30.565.10">
    <property type="entry name" value="Histidine kinase-like ATPase, C-terminal domain"/>
    <property type="match status" value="1"/>
</dbReference>
<dbReference type="SMART" id="SM01231">
    <property type="entry name" value="H-kinase_dim"/>
    <property type="match status" value="1"/>
</dbReference>
<evidence type="ECO:0000256" key="2">
    <source>
        <dbReference type="ARBA" id="ARBA00012438"/>
    </source>
</evidence>
<dbReference type="CDD" id="cd17546">
    <property type="entry name" value="REC_hyHK_CKI1_RcsC-like"/>
    <property type="match status" value="1"/>
</dbReference>
<evidence type="ECO:0000313" key="16">
    <source>
        <dbReference type="EMBL" id="RDH81885.1"/>
    </source>
</evidence>
<keyword evidence="5" id="KW-0808">Transferase</keyword>
<dbReference type="CDD" id="cd00088">
    <property type="entry name" value="HPT"/>
    <property type="match status" value="3"/>
</dbReference>
<evidence type="ECO:0000256" key="7">
    <source>
        <dbReference type="ARBA" id="ARBA00023012"/>
    </source>
</evidence>
<evidence type="ECO:0000256" key="10">
    <source>
        <dbReference type="PROSITE-ProRule" id="PRU00169"/>
    </source>
</evidence>
<keyword evidence="7" id="KW-0902">Two-component regulatory system</keyword>
<dbReference type="InterPro" id="IPR036641">
    <property type="entry name" value="HPT_dom_sf"/>
</dbReference>
<dbReference type="InterPro" id="IPR036061">
    <property type="entry name" value="CheW-like_dom_sf"/>
</dbReference>
<dbReference type="PANTHER" id="PTHR43395">
    <property type="entry name" value="SENSOR HISTIDINE KINASE CHEA"/>
    <property type="match status" value="1"/>
</dbReference>
<dbReference type="PROSITE" id="PS50109">
    <property type="entry name" value="HIS_KIN"/>
    <property type="match status" value="1"/>
</dbReference>
<keyword evidence="6" id="KW-0418">Kinase</keyword>
<feature type="modified residue" description="Phosphohistidine" evidence="9">
    <location>
        <position position="985"/>
    </location>
</feature>
<dbReference type="SUPFAM" id="SSF50341">
    <property type="entry name" value="CheW-like"/>
    <property type="match status" value="1"/>
</dbReference>
<feature type="domain" description="CheW-like" evidence="14">
    <location>
        <begin position="1470"/>
        <end position="1608"/>
    </location>
</feature>
<sequence>MTNIHDFGALNWVKEEIDETLRQARQALEERIEGEGEASSLEVCADRLHQISGVLQMVQAYGPGMLAEEMEQVARAMYSGKVRQIDDAAEALMLALIQLPDYLEKLQSGDSDIPFIVLPLLNDLRAVREAPLLSEAALFNPDLDDVQVAGRITGEPNEDLPALARRSRHKFHLGLLNWYRKLNVEKGWSYLQDVVDELERSAGTEQVHRLMWVAGALIQGLREFTIDSGIAVKQLFGKLDRQLKHIVDEGESSLVNDPPKDLLKNLLYYVARADSGNPRIQEVKEAYHLNEVLPSEADLALGRQGLTGANEDLAESVRDAIHIELTHVKDILDLFMRGEQFQPGALAKMETPLRKLGDTLGMIGQGALRTRLIRQADRVHSIVERETQPEEFELMEMAGDRSEIVSIARAALAGLLETRGALPSEKAEVVSDVPAPVVPLPVSPEVIPDEESETDEAVPVEALEAPSPVDVASQQVEQADIEASTQEIPIPSADKPALEDIDSEILEIFIEEAREELEVIQEYLPRWQQNHDDKDALITFRRSFHTLKGSGRLVGAKIIGELAWSVENMINRVIDETIEVTPGIFDLLDTVQNIMPELIDCQERSVLPTVDVDAVISRAFALSEGRAAESAVAKTDEVKPLPEQGEETTPSEHYPSAEEEILVDTDLLDVAGFEVSEDADSTEPVVESPALDQIDEALAHLDTGDEVSGYEAAIEESVVDASLEAEAEAEAEAPQEGVPAADLEIELDTELLEIFEAESATHLKTLDKFVTKAKASGKGIPLTEKVSRAFHTLHGSAHMAGVTSIAGLSKALEYYVNSLMSHHQVTNEEVVAFIDDGASHIRGLLAWLLDHKLQEPETENFLHRLDHAHELLEKEEAREETSEAQQDGQMEGNVQEAEISGTIELEPVSAEDGEEDIAAEVGLEDLSLPLMQEEPLFEVGEDPELIEIFVEEARELLESIESTYQQWMGDSENDTLIDDIQRTLHTLKGSARLAGILPVGDLSHALETVFTGVAERQLPASETVTDLTRQALDRLATQVDEVGSIGRVHQPQNLIGELDGLLSEMGLAELDGERVWPEKEAAEAPSPGIEEKAAQPDEAEPLQESASSADVWEKAFSLFKGETDVESLADESGSIFRPARDQVRVSSMLMDRMVNNAGEISIYRTRLEQQNSVLGFNLTELEQTVARLHDQLRKLEIETEAQILYRWERDDYEEDDGDKAAFDPLELDRFSNMQQLSRALIETVSDLDSIYHLMDDLQRETDTLLLQQSRISTDLQDGLLRTRMVPFAQLLPRLQRVVRQTADQLGKKARLDSFGADGEMDRSILNRMIPALEHLLRNAVSHGIENSSERAQAEKGEQGVVSLYMAREATDIVLTISDDGRGLDIDAIKAKAIDHGLIVQDAEISDDDLMQCVLMPGFTTADEVTQIAGRGVGLDVVTSEVKQLGGTLSIDSQPGRGTSFTIRLPLTLAITDALLVQIGEEVYAIPHGSVEGVVRISHEELSACYADEQVGYSYAGRSYKVENMGQLMMAGAPDLHESTKWFPMLLVHTGEHQVALQVDGLLGTRQIVVKPLGKQVSSVPWITGGTILADGGVALILDIGTLVRLGAAHALAVPDADKGVEAGAEKERLRVLVVDDSITVRKVTTRLLERHEMDVVTAKDGVDAVALLQEQVPDIMLLDIEMPRMDGFELARHMRNSADYKKVPIIMISSRVGEKHRQRAFDLGVKRCLGKPYQENDLLENINEVLAEGSA</sequence>
<dbReference type="SMART" id="SM00448">
    <property type="entry name" value="REC"/>
    <property type="match status" value="1"/>
</dbReference>
<dbReference type="Proteomes" id="UP000254771">
    <property type="component" value="Unassembled WGS sequence"/>
</dbReference>
<comment type="caution">
    <text evidence="16">The sequence shown here is derived from an EMBL/GenBank/DDBJ whole genome shotgun (WGS) entry which is preliminary data.</text>
</comment>
<dbReference type="InterPro" id="IPR058661">
    <property type="entry name" value="FimL_2nd"/>
</dbReference>
<evidence type="ECO:0000256" key="11">
    <source>
        <dbReference type="SAM" id="MobiDB-lite"/>
    </source>
</evidence>
<feature type="region of interest" description="Disordered" evidence="11">
    <location>
        <begin position="1078"/>
        <end position="1106"/>
    </location>
</feature>
<feature type="domain" description="HPt" evidence="15">
    <location>
        <begin position="938"/>
        <end position="1042"/>
    </location>
</feature>
<dbReference type="GO" id="GO:0000155">
    <property type="term" value="F:phosphorelay sensor kinase activity"/>
    <property type="evidence" value="ECO:0007669"/>
    <property type="project" value="InterPro"/>
</dbReference>
<dbReference type="GO" id="GO:0005737">
    <property type="term" value="C:cytoplasm"/>
    <property type="evidence" value="ECO:0007669"/>
    <property type="project" value="InterPro"/>
</dbReference>
<feature type="modified residue" description="Phosphohistidine" evidence="9">
    <location>
        <position position="791"/>
    </location>
</feature>
<dbReference type="EMBL" id="QFXE01000021">
    <property type="protein sequence ID" value="RDH81885.1"/>
    <property type="molecule type" value="Genomic_DNA"/>
</dbReference>
<dbReference type="GO" id="GO:0006935">
    <property type="term" value="P:chemotaxis"/>
    <property type="evidence" value="ECO:0007669"/>
    <property type="project" value="InterPro"/>
</dbReference>
<dbReference type="InterPro" id="IPR002545">
    <property type="entry name" value="CheW-lke_dom"/>
</dbReference>
<dbReference type="InterPro" id="IPR003594">
    <property type="entry name" value="HATPase_dom"/>
</dbReference>
<proteinExistence type="predicted"/>
<accession>A0A370DAF0</accession>
<keyword evidence="17" id="KW-1185">Reference proteome</keyword>
<comment type="function">
    <text evidence="8">Involved in the transmission of sensory signals from the chemoreceptors to the flagellar motors. CheA is autophosphorylated; it can transfer its phosphate group to either CheB or CheY.</text>
</comment>
<evidence type="ECO:0000259" key="15">
    <source>
        <dbReference type="PROSITE" id="PS50894"/>
    </source>
</evidence>
<protein>
    <recommendedName>
        <fullName evidence="3">Chemotaxis protein CheA</fullName>
        <ecNumber evidence="2">2.7.13.3</ecNumber>
    </recommendedName>
</protein>
<evidence type="ECO:0000256" key="5">
    <source>
        <dbReference type="ARBA" id="ARBA00022679"/>
    </source>
</evidence>
<dbReference type="EC" id="2.7.13.3" evidence="2"/>
<dbReference type="InterPro" id="IPR011006">
    <property type="entry name" value="CheY-like_superfamily"/>
</dbReference>
<dbReference type="PANTHER" id="PTHR43395:SF8">
    <property type="entry name" value="HISTIDINE KINASE"/>
    <property type="match status" value="1"/>
</dbReference>
<dbReference type="PROSITE" id="PS50851">
    <property type="entry name" value="CHEW"/>
    <property type="match status" value="1"/>
</dbReference>
<feature type="region of interest" description="Disordered" evidence="11">
    <location>
        <begin position="874"/>
        <end position="895"/>
    </location>
</feature>
<evidence type="ECO:0000256" key="8">
    <source>
        <dbReference type="ARBA" id="ARBA00035100"/>
    </source>
</evidence>
<dbReference type="InterPro" id="IPR051315">
    <property type="entry name" value="Bact_Chemotaxis_CheA"/>
</dbReference>
<feature type="region of interest" description="Disordered" evidence="11">
    <location>
        <begin position="631"/>
        <end position="657"/>
    </location>
</feature>
<dbReference type="InterPro" id="IPR008207">
    <property type="entry name" value="Sig_transdc_His_kin_Hpt_dom"/>
</dbReference>
<organism evidence="16 17">
    <name type="scientific">endosymbiont of Escarpia spicata</name>
    <dbReference type="NCBI Taxonomy" id="2200908"/>
    <lineage>
        <taxon>Bacteria</taxon>
        <taxon>Pseudomonadati</taxon>
        <taxon>Pseudomonadota</taxon>
        <taxon>Gammaproteobacteria</taxon>
        <taxon>sulfur-oxidizing symbionts</taxon>
    </lineage>
</organism>
<dbReference type="SUPFAM" id="SSF47226">
    <property type="entry name" value="Histidine-containing phosphotransfer domain, HPT domain"/>
    <property type="match status" value="4"/>
</dbReference>
<comment type="catalytic activity">
    <reaction evidence="1">
        <text>ATP + protein L-histidine = ADP + protein N-phospho-L-histidine.</text>
        <dbReference type="EC" id="2.7.13.3"/>
    </reaction>
</comment>
<dbReference type="SMART" id="SM00260">
    <property type="entry name" value="CheW"/>
    <property type="match status" value="1"/>
</dbReference>